<keyword evidence="8" id="KW-1185">Reference proteome</keyword>
<comment type="subcellular location">
    <subcellularLocation>
        <location evidence="1">Cell membrane</location>
        <topology evidence="1">Multi-pass membrane protein</topology>
    </subcellularLocation>
</comment>
<feature type="transmembrane region" description="Helical" evidence="6">
    <location>
        <begin position="66"/>
        <end position="89"/>
    </location>
</feature>
<keyword evidence="5 6" id="KW-0472">Membrane</keyword>
<evidence type="ECO:0000256" key="6">
    <source>
        <dbReference type="SAM" id="Phobius"/>
    </source>
</evidence>
<dbReference type="PANTHER" id="PTHR30086">
    <property type="entry name" value="ARGININE EXPORTER PROTEIN ARGO"/>
    <property type="match status" value="1"/>
</dbReference>
<feature type="transmembrane region" description="Helical" evidence="6">
    <location>
        <begin position="6"/>
        <end position="27"/>
    </location>
</feature>
<keyword evidence="2" id="KW-1003">Cell membrane</keyword>
<dbReference type="PIRSF" id="PIRSF006324">
    <property type="entry name" value="LeuE"/>
    <property type="match status" value="1"/>
</dbReference>
<feature type="transmembrane region" description="Helical" evidence="6">
    <location>
        <begin position="119"/>
        <end position="139"/>
    </location>
</feature>
<dbReference type="EMBL" id="OBEG01000005">
    <property type="protein sequence ID" value="SNY87762.1"/>
    <property type="molecule type" value="Genomic_DNA"/>
</dbReference>
<feature type="transmembrane region" description="Helical" evidence="6">
    <location>
        <begin position="39"/>
        <end position="60"/>
    </location>
</feature>
<dbReference type="STRING" id="1379680.GCA_001612615_05567"/>
<dbReference type="Pfam" id="PF01810">
    <property type="entry name" value="LysE"/>
    <property type="match status" value="1"/>
</dbReference>
<dbReference type="GO" id="GO:0015171">
    <property type="term" value="F:amino acid transmembrane transporter activity"/>
    <property type="evidence" value="ECO:0007669"/>
    <property type="project" value="TreeGrafter"/>
</dbReference>
<protein>
    <submittedName>
        <fullName evidence="7">Threonine/homoserine/homoserine lactone efflux protein</fullName>
    </submittedName>
</protein>
<dbReference type="InterPro" id="IPR001123">
    <property type="entry name" value="LeuE-type"/>
</dbReference>
<evidence type="ECO:0000256" key="5">
    <source>
        <dbReference type="ARBA" id="ARBA00023136"/>
    </source>
</evidence>
<evidence type="ECO:0000256" key="2">
    <source>
        <dbReference type="ARBA" id="ARBA00022475"/>
    </source>
</evidence>
<reference evidence="7 8" key="1">
    <citation type="submission" date="2017-09" db="EMBL/GenBank/DDBJ databases">
        <authorList>
            <person name="Ehlers B."/>
            <person name="Leendertz F.H."/>
        </authorList>
    </citation>
    <scope>NUCLEOTIDE SEQUENCE [LARGE SCALE GENOMIC DNA]</scope>
    <source>
        <strain evidence="7 8">DSM 45537</strain>
    </source>
</reference>
<sequence>MVPMTNLLAFMAAATLIVVIPGPGVLFTVGRALALGRRAALISAVGHCAGVLICLIFVAIGLGTLLAASSLALTIVKFAGALYLVYLGLQAIRERKALRDALGASVDTGADVRVFRQSVLVGVTNPKGIVFFSAVLPHFVDPATGSLPLQFVVLGTVFLAIALVSDSAWALLAASARNWFAKSPRRLEAVGGAGGAMIVGLGASVALSGTAD</sequence>
<name>A0A285LS67_9NOCA</name>
<keyword evidence="3 6" id="KW-0812">Transmembrane</keyword>
<evidence type="ECO:0000313" key="7">
    <source>
        <dbReference type="EMBL" id="SNY87762.1"/>
    </source>
</evidence>
<dbReference type="GO" id="GO:0005886">
    <property type="term" value="C:plasma membrane"/>
    <property type="evidence" value="ECO:0007669"/>
    <property type="project" value="UniProtKB-SubCell"/>
</dbReference>
<feature type="transmembrane region" description="Helical" evidence="6">
    <location>
        <begin position="151"/>
        <end position="175"/>
    </location>
</feature>
<evidence type="ECO:0000256" key="4">
    <source>
        <dbReference type="ARBA" id="ARBA00022989"/>
    </source>
</evidence>
<dbReference type="RefSeq" id="WP_097247170.1">
    <property type="nucleotide sequence ID" value="NZ_JAMTCV010000013.1"/>
</dbReference>
<dbReference type="AlphaFoldDB" id="A0A285LS67"/>
<dbReference type="Proteomes" id="UP000219565">
    <property type="component" value="Unassembled WGS sequence"/>
</dbReference>
<gene>
    <name evidence="7" type="ORF">SAMN04244553_4716</name>
</gene>
<evidence type="ECO:0000256" key="1">
    <source>
        <dbReference type="ARBA" id="ARBA00004651"/>
    </source>
</evidence>
<keyword evidence="4 6" id="KW-1133">Transmembrane helix</keyword>
<evidence type="ECO:0000256" key="3">
    <source>
        <dbReference type="ARBA" id="ARBA00022692"/>
    </source>
</evidence>
<evidence type="ECO:0000313" key="8">
    <source>
        <dbReference type="Proteomes" id="UP000219565"/>
    </source>
</evidence>
<dbReference type="OrthoDB" id="9784202at2"/>
<proteinExistence type="predicted"/>
<feature type="transmembrane region" description="Helical" evidence="6">
    <location>
        <begin position="187"/>
        <end position="207"/>
    </location>
</feature>
<accession>A0A285LS67</accession>
<dbReference type="PANTHER" id="PTHR30086:SF20">
    <property type="entry name" value="ARGININE EXPORTER PROTEIN ARGO-RELATED"/>
    <property type="match status" value="1"/>
</dbReference>
<organism evidence="7 8">
    <name type="scientific">Nocardia amikacinitolerans</name>
    <dbReference type="NCBI Taxonomy" id="756689"/>
    <lineage>
        <taxon>Bacteria</taxon>
        <taxon>Bacillati</taxon>
        <taxon>Actinomycetota</taxon>
        <taxon>Actinomycetes</taxon>
        <taxon>Mycobacteriales</taxon>
        <taxon>Nocardiaceae</taxon>
        <taxon>Nocardia</taxon>
    </lineage>
</organism>